<evidence type="ECO:0000313" key="2">
    <source>
        <dbReference type="EMBL" id="KAF2833932.1"/>
    </source>
</evidence>
<reference evidence="2" key="1">
    <citation type="journal article" date="2020" name="Stud. Mycol.">
        <title>101 Dothideomycetes genomes: a test case for predicting lifestyles and emergence of pathogens.</title>
        <authorList>
            <person name="Haridas S."/>
            <person name="Albert R."/>
            <person name="Binder M."/>
            <person name="Bloem J."/>
            <person name="Labutti K."/>
            <person name="Salamov A."/>
            <person name="Andreopoulos B."/>
            <person name="Baker S."/>
            <person name="Barry K."/>
            <person name="Bills G."/>
            <person name="Bluhm B."/>
            <person name="Cannon C."/>
            <person name="Castanera R."/>
            <person name="Culley D."/>
            <person name="Daum C."/>
            <person name="Ezra D."/>
            <person name="Gonzalez J."/>
            <person name="Henrissat B."/>
            <person name="Kuo A."/>
            <person name="Liang C."/>
            <person name="Lipzen A."/>
            <person name="Lutzoni F."/>
            <person name="Magnuson J."/>
            <person name="Mondo S."/>
            <person name="Nolan M."/>
            <person name="Ohm R."/>
            <person name="Pangilinan J."/>
            <person name="Park H.-J."/>
            <person name="Ramirez L."/>
            <person name="Alfaro M."/>
            <person name="Sun H."/>
            <person name="Tritt A."/>
            <person name="Yoshinaga Y."/>
            <person name="Zwiers L.-H."/>
            <person name="Turgeon B."/>
            <person name="Goodwin S."/>
            <person name="Spatafora J."/>
            <person name="Crous P."/>
            <person name="Grigoriev I."/>
        </authorList>
    </citation>
    <scope>NUCLEOTIDE SEQUENCE</scope>
    <source>
        <strain evidence="2">CBS 113818</strain>
    </source>
</reference>
<accession>A0A6A7AL94</accession>
<dbReference type="Proteomes" id="UP000799424">
    <property type="component" value="Unassembled WGS sequence"/>
</dbReference>
<dbReference type="AlphaFoldDB" id="A0A6A7AL94"/>
<evidence type="ECO:0000313" key="3">
    <source>
        <dbReference type="Proteomes" id="UP000799424"/>
    </source>
</evidence>
<gene>
    <name evidence="2" type="ORF">CC86DRAFT_400515</name>
</gene>
<proteinExistence type="predicted"/>
<evidence type="ECO:0000256" key="1">
    <source>
        <dbReference type="SAM" id="MobiDB-lite"/>
    </source>
</evidence>
<organism evidence="2 3">
    <name type="scientific">Ophiobolus disseminans</name>
    <dbReference type="NCBI Taxonomy" id="1469910"/>
    <lineage>
        <taxon>Eukaryota</taxon>
        <taxon>Fungi</taxon>
        <taxon>Dikarya</taxon>
        <taxon>Ascomycota</taxon>
        <taxon>Pezizomycotina</taxon>
        <taxon>Dothideomycetes</taxon>
        <taxon>Pleosporomycetidae</taxon>
        <taxon>Pleosporales</taxon>
        <taxon>Pleosporineae</taxon>
        <taxon>Phaeosphaeriaceae</taxon>
        <taxon>Ophiobolus</taxon>
    </lineage>
</organism>
<dbReference type="EMBL" id="MU006216">
    <property type="protein sequence ID" value="KAF2833932.1"/>
    <property type="molecule type" value="Genomic_DNA"/>
</dbReference>
<keyword evidence="3" id="KW-1185">Reference proteome</keyword>
<feature type="region of interest" description="Disordered" evidence="1">
    <location>
        <begin position="19"/>
        <end position="45"/>
    </location>
</feature>
<name>A0A6A7AL94_9PLEO</name>
<protein>
    <submittedName>
        <fullName evidence="2">Uncharacterized protein</fullName>
    </submittedName>
</protein>
<sequence>MPSDTSPRKSIVTIERKFRASADDSSRANPAATLSYSPLPREHGGVLRRTRRSDVVLELPRTSFYWAKRNRAWANHHRLDESETADTYAGVTSKEHYMRALRTLVALPSLRKIELQHGVKASSLGIWTSFDKRRKAARDHTLNALKQVYFDGLIDGQIRFLEKEFIGSRSHIKTFDRLKVMWY</sequence>